<dbReference type="AlphaFoldDB" id="D2THR2"/>
<evidence type="ECO:0000256" key="6">
    <source>
        <dbReference type="SAM" id="Phobius"/>
    </source>
</evidence>
<keyword evidence="2 6" id="KW-0812">Transmembrane</keyword>
<evidence type="ECO:0000256" key="2">
    <source>
        <dbReference type="ARBA" id="ARBA00022692"/>
    </source>
</evidence>
<evidence type="ECO:0000256" key="3">
    <source>
        <dbReference type="ARBA" id="ARBA00022989"/>
    </source>
</evidence>
<feature type="transmembrane region" description="Helical" evidence="6">
    <location>
        <begin position="132"/>
        <end position="154"/>
    </location>
</feature>
<dbReference type="EMBL" id="FN543502">
    <property type="protein sequence ID" value="CBG89493.1"/>
    <property type="molecule type" value="Genomic_DNA"/>
</dbReference>
<dbReference type="Pfam" id="PF01226">
    <property type="entry name" value="Form_Nir_trans"/>
    <property type="match status" value="1"/>
</dbReference>
<dbReference type="GO" id="GO:0005886">
    <property type="term" value="C:plasma membrane"/>
    <property type="evidence" value="ECO:0007669"/>
    <property type="project" value="TreeGrafter"/>
</dbReference>
<gene>
    <name evidence="7" type="ordered locus">ROD_27501</name>
</gene>
<reference evidence="7 8" key="1">
    <citation type="journal article" date="2010" name="J. Bacteriol.">
        <title>The Citrobacter rodentium genome sequence reveals convergent evolution with human pathogenic Escherichia coli.</title>
        <authorList>
            <person name="Petty N.K."/>
            <person name="Bulgin R."/>
            <person name="Crepin V.F."/>
            <person name="Cerdeno-Tarraga A.M."/>
            <person name="Schroeder G.N."/>
            <person name="Quail M.A."/>
            <person name="Lennard N."/>
            <person name="Corton C."/>
            <person name="Barron A."/>
            <person name="Clark L."/>
            <person name="Toribio A.L."/>
            <person name="Parkhill J."/>
            <person name="Dougan G."/>
            <person name="Frankel G."/>
            <person name="Thomson N.R."/>
        </authorList>
    </citation>
    <scope>NUCLEOTIDE SEQUENCE [LARGE SCALE GENOMIC DNA]</scope>
    <source>
        <strain evidence="7 8">ICC168</strain>
    </source>
</reference>
<dbReference type="eggNOG" id="COG2116">
    <property type="taxonomic scope" value="Bacteria"/>
</dbReference>
<keyword evidence="8" id="KW-1185">Reference proteome</keyword>
<organism evidence="7 8">
    <name type="scientific">Citrobacter rodentium (strain ICC168)</name>
    <name type="common">Citrobacter freundii biotype 4280</name>
    <dbReference type="NCBI Taxonomy" id="637910"/>
    <lineage>
        <taxon>Bacteria</taxon>
        <taxon>Pseudomonadati</taxon>
        <taxon>Pseudomonadota</taxon>
        <taxon>Gammaproteobacteria</taxon>
        <taxon>Enterobacterales</taxon>
        <taxon>Enterobacteriaceae</taxon>
        <taxon>Citrobacter</taxon>
    </lineage>
</organism>
<feature type="transmembrane region" description="Helical" evidence="6">
    <location>
        <begin position="209"/>
        <end position="232"/>
    </location>
</feature>
<evidence type="ECO:0000256" key="5">
    <source>
        <dbReference type="SAM" id="MobiDB-lite"/>
    </source>
</evidence>
<evidence type="ECO:0000256" key="1">
    <source>
        <dbReference type="ARBA" id="ARBA00004141"/>
    </source>
</evidence>
<dbReference type="InterPro" id="IPR000292">
    <property type="entry name" value="For/NO2_transpt"/>
</dbReference>
<sequence>MSDCNSTSNVVYITSAGVLIIACSCRRVAFPLWRKEKKPALPFLCFQSFPHLTFREKPLRLIYHCAYPGHYMDNLENDKIDRHSDDLEVESEEKQRGKKIEVDEERLPSRAMAIHEHIRQDGEKEMERDAMALLWSAIAAGLSMGASLLAKGIFHVQLEGVPGGFLIENLGYTFGFIIVIMARQQLFTENTVTAVLPVMQNPTLGNFGLLMRLWSVVLLGNVLGTGIAAWAFEYMPIFDEETRDAFVKIGMEVMKNSPTEMFANAIISGWLIATMVWMFPAAGAAKIVVIILMTWLIALGDTTHIVVGSVEILYLVFNGTLHWSDFIWPFALPTLAGNICGGTFIFALMSHAQIRNDMSNKRKEEARQRASGQEKQEKQR</sequence>
<feature type="transmembrane region" description="Helical" evidence="6">
    <location>
        <begin position="327"/>
        <end position="349"/>
    </location>
</feature>
<dbReference type="Proteomes" id="UP000001889">
    <property type="component" value="Chromosome"/>
</dbReference>
<feature type="transmembrane region" description="Helical" evidence="6">
    <location>
        <begin position="287"/>
        <end position="307"/>
    </location>
</feature>
<comment type="subcellular location">
    <subcellularLocation>
        <location evidence="1">Membrane</location>
        <topology evidence="1">Multi-pass membrane protein</topology>
    </subcellularLocation>
</comment>
<evidence type="ECO:0000256" key="4">
    <source>
        <dbReference type="ARBA" id="ARBA00023136"/>
    </source>
</evidence>
<keyword evidence="4 6" id="KW-0472">Membrane</keyword>
<feature type="transmembrane region" description="Helical" evidence="6">
    <location>
        <begin position="12"/>
        <end position="29"/>
    </location>
</feature>
<feature type="region of interest" description="Disordered" evidence="5">
    <location>
        <begin position="359"/>
        <end position="380"/>
    </location>
</feature>
<feature type="transmembrane region" description="Helical" evidence="6">
    <location>
        <begin position="261"/>
        <end position="280"/>
    </location>
</feature>
<dbReference type="HOGENOM" id="CLU_061519_1_0_6"/>
<dbReference type="FunFam" id="1.20.1080.10:FF:000010">
    <property type="entry name" value="Inner membrane protein"/>
    <property type="match status" value="1"/>
</dbReference>
<dbReference type="InterPro" id="IPR023271">
    <property type="entry name" value="Aquaporin-like"/>
</dbReference>
<proteinExistence type="predicted"/>
<dbReference type="GO" id="GO:0015499">
    <property type="term" value="F:formate transmembrane transporter activity"/>
    <property type="evidence" value="ECO:0007669"/>
    <property type="project" value="TreeGrafter"/>
</dbReference>
<name>D2THR2_CITRI</name>
<dbReference type="KEGG" id="cro:ROD_27501"/>
<dbReference type="Gene3D" id="1.20.1080.10">
    <property type="entry name" value="Glycerol uptake facilitator protein"/>
    <property type="match status" value="1"/>
</dbReference>
<keyword evidence="3 6" id="KW-1133">Transmembrane helix</keyword>
<dbReference type="PANTHER" id="PTHR30520">
    <property type="entry name" value="FORMATE TRANSPORTER-RELATED"/>
    <property type="match status" value="1"/>
</dbReference>
<protein>
    <submittedName>
        <fullName evidence="7">Membrane protein</fullName>
    </submittedName>
</protein>
<evidence type="ECO:0000313" key="8">
    <source>
        <dbReference type="Proteomes" id="UP000001889"/>
    </source>
</evidence>
<dbReference type="PANTHER" id="PTHR30520:SF2">
    <property type="entry name" value="INNER MEMBRANE PROTEIN YFDC"/>
    <property type="match status" value="1"/>
</dbReference>
<dbReference type="STRING" id="637910.ROD_27501"/>
<evidence type="ECO:0000313" key="7">
    <source>
        <dbReference type="EMBL" id="CBG89493.1"/>
    </source>
</evidence>
<accession>D2THR2</accession>
<feature type="transmembrane region" description="Helical" evidence="6">
    <location>
        <begin position="160"/>
        <end position="182"/>
    </location>
</feature>